<reference evidence="2" key="1">
    <citation type="submission" date="2020-02" db="EMBL/GenBank/DDBJ databases">
        <authorList>
            <person name="Meier V. D."/>
        </authorList>
    </citation>
    <scope>NUCLEOTIDE SEQUENCE</scope>
    <source>
        <strain evidence="2">AVDCRST_MAG46</strain>
    </source>
</reference>
<dbReference type="Pfam" id="PF17174">
    <property type="entry name" value="DUF5130"/>
    <property type="match status" value="1"/>
</dbReference>
<accession>A0A6J4KUJ1</accession>
<dbReference type="Gene3D" id="3.10.310.50">
    <property type="match status" value="1"/>
</dbReference>
<dbReference type="EMBL" id="CADCUD010000033">
    <property type="protein sequence ID" value="CAA9314674.1"/>
    <property type="molecule type" value="Genomic_DNA"/>
</dbReference>
<gene>
    <name evidence="2" type="ORF">AVDCRST_MAG46-409</name>
</gene>
<evidence type="ECO:0008006" key="3">
    <source>
        <dbReference type="Google" id="ProtNLM"/>
    </source>
</evidence>
<organism evidence="2">
    <name type="scientific">uncultured Nocardioidaceae bacterium</name>
    <dbReference type="NCBI Taxonomy" id="253824"/>
    <lineage>
        <taxon>Bacteria</taxon>
        <taxon>Bacillati</taxon>
        <taxon>Actinomycetota</taxon>
        <taxon>Actinomycetes</taxon>
        <taxon>Propionibacteriales</taxon>
        <taxon>Nocardioidaceae</taxon>
        <taxon>environmental samples</taxon>
    </lineage>
</organism>
<protein>
    <recommendedName>
        <fullName evidence="3">DUF5130 domain-containing protein</fullName>
    </recommendedName>
</protein>
<dbReference type="InterPro" id="IPR033437">
    <property type="entry name" value="DUF5130"/>
</dbReference>
<evidence type="ECO:0000256" key="1">
    <source>
        <dbReference type="SAM" id="MobiDB-lite"/>
    </source>
</evidence>
<proteinExistence type="predicted"/>
<sequence>MFAGETFTVDQRRAIDRAIRTAEEGSGLAFCVRVGGVEGDPRAVAHQLLMRMPDPSRSVIVVVDPAERAIEIVTGSVAQRSLSDSECGLAALGMQGSFTAGDLAGGLISGLQQLGEHARAPRTLHNDGLGRESLAGASTRSGGAGASIRPRRG</sequence>
<evidence type="ECO:0000313" key="2">
    <source>
        <dbReference type="EMBL" id="CAA9314674.1"/>
    </source>
</evidence>
<feature type="region of interest" description="Disordered" evidence="1">
    <location>
        <begin position="123"/>
        <end position="153"/>
    </location>
</feature>
<name>A0A6J4KUJ1_9ACTN</name>
<dbReference type="AlphaFoldDB" id="A0A6J4KUJ1"/>